<name>A0A0V1BLQ8_TRISP</name>
<evidence type="ECO:0000313" key="2">
    <source>
        <dbReference type="Proteomes" id="UP000054776"/>
    </source>
</evidence>
<sequence length="60" mass="6844">MNVTGMNKIRQTSETQATLYPIISCDLEQTVHGICFPFSFLCICLSMEQVSVVNLKYMYC</sequence>
<dbReference type="Proteomes" id="UP000054776">
    <property type="component" value="Unassembled WGS sequence"/>
</dbReference>
<comment type="caution">
    <text evidence="1">The sequence shown here is derived from an EMBL/GenBank/DDBJ whole genome shotgun (WGS) entry which is preliminary data.</text>
</comment>
<evidence type="ECO:0000313" key="1">
    <source>
        <dbReference type="EMBL" id="KRY38116.1"/>
    </source>
</evidence>
<dbReference type="OrthoDB" id="10509484at2759"/>
<organism evidence="1 2">
    <name type="scientific">Trichinella spiralis</name>
    <name type="common">Trichina worm</name>
    <dbReference type="NCBI Taxonomy" id="6334"/>
    <lineage>
        <taxon>Eukaryota</taxon>
        <taxon>Metazoa</taxon>
        <taxon>Ecdysozoa</taxon>
        <taxon>Nematoda</taxon>
        <taxon>Enoplea</taxon>
        <taxon>Dorylaimia</taxon>
        <taxon>Trichinellida</taxon>
        <taxon>Trichinellidae</taxon>
        <taxon>Trichinella</taxon>
    </lineage>
</organism>
<dbReference type="EMBL" id="JYDH01000028">
    <property type="protein sequence ID" value="KRY38116.1"/>
    <property type="molecule type" value="Genomic_DNA"/>
</dbReference>
<reference evidence="1 2" key="1">
    <citation type="submission" date="2015-01" db="EMBL/GenBank/DDBJ databases">
        <title>Evolution of Trichinella species and genotypes.</title>
        <authorList>
            <person name="Korhonen P.K."/>
            <person name="Edoardo P."/>
            <person name="Giuseppe L.R."/>
            <person name="Gasser R.B."/>
        </authorList>
    </citation>
    <scope>NUCLEOTIDE SEQUENCE [LARGE SCALE GENOMIC DNA]</scope>
    <source>
        <strain evidence="1">ISS3</strain>
    </source>
</reference>
<protein>
    <submittedName>
        <fullName evidence="1">Uncharacterized protein</fullName>
    </submittedName>
</protein>
<proteinExistence type="predicted"/>
<gene>
    <name evidence="1" type="ORF">T01_5618</name>
</gene>
<accession>A0A0V1BLQ8</accession>
<keyword evidence="2" id="KW-1185">Reference proteome</keyword>
<dbReference type="AlphaFoldDB" id="A0A0V1BLQ8"/>
<dbReference type="InParanoid" id="A0A0V1BLQ8"/>